<dbReference type="VEuPathDB" id="AmoebaDB:NF0009110"/>
<gene>
    <name evidence="2" type="ORF">FDP41_001932</name>
</gene>
<evidence type="ECO:0000313" key="3">
    <source>
        <dbReference type="Proteomes" id="UP000444721"/>
    </source>
</evidence>
<proteinExistence type="predicted"/>
<dbReference type="AlphaFoldDB" id="A0A6A5BW54"/>
<evidence type="ECO:0000256" key="1">
    <source>
        <dbReference type="SAM" id="MobiDB-lite"/>
    </source>
</evidence>
<protein>
    <submittedName>
        <fullName evidence="2">Uncharacterized protein</fullName>
    </submittedName>
</protein>
<accession>A0A6A5BW54</accession>
<keyword evidence="3" id="KW-1185">Reference proteome</keyword>
<name>A0A6A5BW54_NAEFO</name>
<dbReference type="VEuPathDB" id="AmoebaDB:FDP41_001932"/>
<dbReference type="VEuPathDB" id="AmoebaDB:NfTy_033230"/>
<evidence type="ECO:0000313" key="2">
    <source>
        <dbReference type="EMBL" id="KAF0978862.1"/>
    </source>
</evidence>
<dbReference type="Proteomes" id="UP000444721">
    <property type="component" value="Unassembled WGS sequence"/>
</dbReference>
<comment type="caution">
    <text evidence="2">The sequence shown here is derived from an EMBL/GenBank/DDBJ whole genome shotgun (WGS) entry which is preliminary data.</text>
</comment>
<feature type="region of interest" description="Disordered" evidence="1">
    <location>
        <begin position="1"/>
        <end position="29"/>
    </location>
</feature>
<reference evidence="2 3" key="1">
    <citation type="journal article" date="2019" name="Sci. Rep.">
        <title>Nanopore sequencing improves the draft genome of the human pathogenic amoeba Naegleria fowleri.</title>
        <authorList>
            <person name="Liechti N."/>
            <person name="Schurch N."/>
            <person name="Bruggmann R."/>
            <person name="Wittwer M."/>
        </authorList>
    </citation>
    <scope>NUCLEOTIDE SEQUENCE [LARGE SCALE GENOMIC DNA]</scope>
    <source>
        <strain evidence="2 3">ATCC 30894</strain>
    </source>
</reference>
<dbReference type="EMBL" id="VFQX01000028">
    <property type="protein sequence ID" value="KAF0978862.1"/>
    <property type="molecule type" value="Genomic_DNA"/>
</dbReference>
<sequence length="324" mass="37345">MTKEKKETVQTDKIKKKTKLKKKEKKNKHPIDKTLTPERLFLYKYQPESNQLVPHFYTLIETNNVYQQEYWKDGTVQKYGRNNTIIQLPKVLSSYCGDEDDASSDSSSMMQEVIDLKDLCNTKVNMFRINHEHCTVTKVKTCFNTSSSSKKKKKKNSGSGDNELSTRKYSFEKDSSNVIDSLKLEAHVENPSPQVLELMRETIRYRLTCNIVKSLSSKQLGKTHDFLKLLKNTYEVDDFTILESSSVKTTTTISQDECITENTTLSNLFLVKAKITHAVSHIKEGSVNEQKEFSEQLPSSTNYYEFHSFYTDSEKNSKNSNNLS</sequence>
<organism evidence="2 3">
    <name type="scientific">Naegleria fowleri</name>
    <name type="common">Brain eating amoeba</name>
    <dbReference type="NCBI Taxonomy" id="5763"/>
    <lineage>
        <taxon>Eukaryota</taxon>
        <taxon>Discoba</taxon>
        <taxon>Heterolobosea</taxon>
        <taxon>Tetramitia</taxon>
        <taxon>Eutetramitia</taxon>
        <taxon>Vahlkampfiidae</taxon>
        <taxon>Naegleria</taxon>
    </lineage>
</organism>
<feature type="compositionally biased region" description="Basic residues" evidence="1">
    <location>
        <begin position="14"/>
        <end position="28"/>
    </location>
</feature>
<dbReference type="RefSeq" id="XP_044563575.1">
    <property type="nucleotide sequence ID" value="XM_044705071.1"/>
</dbReference>
<feature type="compositionally biased region" description="Basic and acidic residues" evidence="1">
    <location>
        <begin position="1"/>
        <end position="13"/>
    </location>
</feature>
<dbReference type="GeneID" id="68109150"/>
<feature type="region of interest" description="Disordered" evidence="1">
    <location>
        <begin position="147"/>
        <end position="167"/>
    </location>
</feature>